<gene>
    <name evidence="2" type="ORF">PVAP13_5NG240762</name>
</gene>
<accession>A0A8T0RTI7</accession>
<keyword evidence="3" id="KW-1185">Reference proteome</keyword>
<dbReference type="AlphaFoldDB" id="A0A8T0RTI7"/>
<feature type="compositionally biased region" description="Basic and acidic residues" evidence="1">
    <location>
        <begin position="40"/>
        <end position="57"/>
    </location>
</feature>
<name>A0A8T0RTI7_PANVG</name>
<organism evidence="2 3">
    <name type="scientific">Panicum virgatum</name>
    <name type="common">Blackwell switchgrass</name>
    <dbReference type="NCBI Taxonomy" id="38727"/>
    <lineage>
        <taxon>Eukaryota</taxon>
        <taxon>Viridiplantae</taxon>
        <taxon>Streptophyta</taxon>
        <taxon>Embryophyta</taxon>
        <taxon>Tracheophyta</taxon>
        <taxon>Spermatophyta</taxon>
        <taxon>Magnoliopsida</taxon>
        <taxon>Liliopsida</taxon>
        <taxon>Poales</taxon>
        <taxon>Poaceae</taxon>
        <taxon>PACMAD clade</taxon>
        <taxon>Panicoideae</taxon>
        <taxon>Panicodae</taxon>
        <taxon>Paniceae</taxon>
        <taxon>Panicinae</taxon>
        <taxon>Panicum</taxon>
        <taxon>Panicum sect. Hiantes</taxon>
    </lineage>
</organism>
<sequence>MRNTGITGGNVPYLWREQYLHNGEDISMEDKVVIKKDPFPQVVVKDRPPPKAVDTHSDVTQTTKRMSIPHAKARTTSLRTRIITTLLIRPLRESLFSEGVMMAMPGVLPLFLLPPNRHIHPPATSDDEI</sequence>
<reference evidence="2 3" key="1">
    <citation type="submission" date="2020-05" db="EMBL/GenBank/DDBJ databases">
        <title>WGS assembly of Panicum virgatum.</title>
        <authorList>
            <person name="Lovell J.T."/>
            <person name="Jenkins J."/>
            <person name="Shu S."/>
            <person name="Juenger T.E."/>
            <person name="Schmutz J."/>
        </authorList>
    </citation>
    <scope>NUCLEOTIDE SEQUENCE [LARGE SCALE GENOMIC DNA]</scope>
    <source>
        <strain evidence="3">cv. AP13</strain>
    </source>
</reference>
<evidence type="ECO:0000256" key="1">
    <source>
        <dbReference type="SAM" id="MobiDB-lite"/>
    </source>
</evidence>
<protein>
    <submittedName>
        <fullName evidence="2">Uncharacterized protein</fullName>
    </submittedName>
</protein>
<dbReference type="Proteomes" id="UP000823388">
    <property type="component" value="Chromosome 5N"/>
</dbReference>
<feature type="region of interest" description="Disordered" evidence="1">
    <location>
        <begin position="40"/>
        <end position="70"/>
    </location>
</feature>
<proteinExistence type="predicted"/>
<evidence type="ECO:0000313" key="2">
    <source>
        <dbReference type="EMBL" id="KAG2589327.1"/>
    </source>
</evidence>
<dbReference type="EMBL" id="CM029046">
    <property type="protein sequence ID" value="KAG2589327.1"/>
    <property type="molecule type" value="Genomic_DNA"/>
</dbReference>
<comment type="caution">
    <text evidence="2">The sequence shown here is derived from an EMBL/GenBank/DDBJ whole genome shotgun (WGS) entry which is preliminary data.</text>
</comment>
<evidence type="ECO:0000313" key="3">
    <source>
        <dbReference type="Proteomes" id="UP000823388"/>
    </source>
</evidence>